<evidence type="ECO:0000256" key="1">
    <source>
        <dbReference type="ARBA" id="ARBA00022434"/>
    </source>
</evidence>
<evidence type="ECO:0000313" key="8">
    <source>
        <dbReference type="Proteomes" id="UP001374803"/>
    </source>
</evidence>
<dbReference type="InterPro" id="IPR054581">
    <property type="entry name" value="EncFtn-like"/>
</dbReference>
<organism evidence="7 8">
    <name type="scientific">Pendulispora rubella</name>
    <dbReference type="NCBI Taxonomy" id="2741070"/>
    <lineage>
        <taxon>Bacteria</taxon>
        <taxon>Pseudomonadati</taxon>
        <taxon>Myxococcota</taxon>
        <taxon>Myxococcia</taxon>
        <taxon>Myxococcales</taxon>
        <taxon>Sorangiineae</taxon>
        <taxon>Pendulisporaceae</taxon>
        <taxon>Pendulispora</taxon>
    </lineage>
</organism>
<feature type="region of interest" description="Disordered" evidence="6">
    <location>
        <begin position="93"/>
        <end position="130"/>
    </location>
</feature>
<evidence type="ECO:0000313" key="7">
    <source>
        <dbReference type="EMBL" id="WXB02685.1"/>
    </source>
</evidence>
<dbReference type="EMBL" id="CP089983">
    <property type="protein sequence ID" value="WXB02685.1"/>
    <property type="molecule type" value="Genomic_DNA"/>
</dbReference>
<keyword evidence="2" id="KW-0479">Metal-binding</keyword>
<gene>
    <name evidence="7" type="ORF">LVJ94_37960</name>
</gene>
<sequence>MSSESLHEPEDRLSEPTKNMHRAIVSLIEELEAVDWYQQRAEASTDDALRAVLEHNRDEEIEHASMTLEWIRRNNPRFDANLRTYLMKTEPITEIEEAETAGETQPQETTTTAPRGTDGSLAIGSLKETP</sequence>
<dbReference type="InterPro" id="IPR030907">
    <property type="entry name" value="Ferrit_encaps"/>
</dbReference>
<dbReference type="CDD" id="cd00657">
    <property type="entry name" value="Ferritin_like"/>
    <property type="match status" value="1"/>
</dbReference>
<reference evidence="7" key="1">
    <citation type="submission" date="2021-12" db="EMBL/GenBank/DDBJ databases">
        <title>Discovery of the Pendulisporaceae a myxobacterial family with distinct sporulation behavior and unique specialized metabolism.</title>
        <authorList>
            <person name="Garcia R."/>
            <person name="Popoff A."/>
            <person name="Bader C.D."/>
            <person name="Loehr J."/>
            <person name="Walesch S."/>
            <person name="Walt C."/>
            <person name="Boldt J."/>
            <person name="Bunk B."/>
            <person name="Haeckl F.J.F.P.J."/>
            <person name="Gunesch A.P."/>
            <person name="Birkelbach J."/>
            <person name="Nuebel U."/>
            <person name="Pietschmann T."/>
            <person name="Bach T."/>
            <person name="Mueller R."/>
        </authorList>
    </citation>
    <scope>NUCLEOTIDE SEQUENCE</scope>
    <source>
        <strain evidence="7">MSr11367</strain>
    </source>
</reference>
<keyword evidence="3" id="KW-0408">Iron</keyword>
<dbReference type="Pfam" id="PF22277">
    <property type="entry name" value="EncFtn-like"/>
    <property type="match status" value="1"/>
</dbReference>
<dbReference type="Proteomes" id="UP001374803">
    <property type="component" value="Chromosome"/>
</dbReference>
<evidence type="ECO:0000256" key="3">
    <source>
        <dbReference type="ARBA" id="ARBA00023004"/>
    </source>
</evidence>
<protein>
    <submittedName>
        <fullName evidence="7">Ferritin-like domain-containing protein</fullName>
    </submittedName>
</protein>
<dbReference type="InterPro" id="IPR009078">
    <property type="entry name" value="Ferritin-like_SF"/>
</dbReference>
<keyword evidence="5" id="KW-1284">Encapsulin nanocompartment</keyword>
<evidence type="ECO:0000256" key="5">
    <source>
        <dbReference type="ARBA" id="ARBA00033787"/>
    </source>
</evidence>
<dbReference type="SUPFAM" id="SSF47240">
    <property type="entry name" value="Ferritin-like"/>
    <property type="match status" value="1"/>
</dbReference>
<keyword evidence="1" id="KW-0409">Iron storage</keyword>
<evidence type="ECO:0000256" key="2">
    <source>
        <dbReference type="ARBA" id="ARBA00022723"/>
    </source>
</evidence>
<feature type="compositionally biased region" description="Low complexity" evidence="6">
    <location>
        <begin position="101"/>
        <end position="114"/>
    </location>
</feature>
<keyword evidence="8" id="KW-1185">Reference proteome</keyword>
<comment type="subcellular location">
    <subcellularLocation>
        <location evidence="4">Encapsulin nanocompartment</location>
    </subcellularLocation>
</comment>
<proteinExistence type="predicted"/>
<name>A0ABZ2L0D8_9BACT</name>
<dbReference type="RefSeq" id="WP_394832314.1">
    <property type="nucleotide sequence ID" value="NZ_CP089929.1"/>
</dbReference>
<evidence type="ECO:0000256" key="4">
    <source>
        <dbReference type="ARBA" id="ARBA00033738"/>
    </source>
</evidence>
<accession>A0ABZ2L0D8</accession>
<dbReference type="NCBIfam" id="TIGR04535">
    <property type="entry name" value="ferrit_encaps"/>
    <property type="match status" value="1"/>
</dbReference>
<evidence type="ECO:0000256" key="6">
    <source>
        <dbReference type="SAM" id="MobiDB-lite"/>
    </source>
</evidence>
<dbReference type="Gene3D" id="6.10.140.1960">
    <property type="match status" value="1"/>
</dbReference>